<dbReference type="GO" id="GO:0003677">
    <property type="term" value="F:DNA binding"/>
    <property type="evidence" value="ECO:0007669"/>
    <property type="project" value="UniProtKB-KW"/>
</dbReference>
<proteinExistence type="predicted"/>
<gene>
    <name evidence="9" type="primary">hes2</name>
    <name evidence="9" type="ORF">EYF80_013193</name>
</gene>
<dbReference type="Pfam" id="PF00010">
    <property type="entry name" value="HLH"/>
    <property type="match status" value="2"/>
</dbReference>
<feature type="region of interest" description="Disordered" evidence="7">
    <location>
        <begin position="30"/>
        <end position="59"/>
    </location>
</feature>
<name>A0A4Z2IH95_9TELE</name>
<keyword evidence="4" id="KW-0238">DNA-binding</keyword>
<keyword evidence="6" id="KW-0539">Nucleus</keyword>
<evidence type="ECO:0000256" key="4">
    <source>
        <dbReference type="ARBA" id="ARBA00023125"/>
    </source>
</evidence>
<evidence type="ECO:0000256" key="7">
    <source>
        <dbReference type="SAM" id="MobiDB-lite"/>
    </source>
</evidence>
<dbReference type="GO" id="GO:0005634">
    <property type="term" value="C:nucleus"/>
    <property type="evidence" value="ECO:0007669"/>
    <property type="project" value="UniProtKB-SubCell"/>
</dbReference>
<dbReference type="Gene3D" id="4.10.280.10">
    <property type="entry name" value="Helix-loop-helix DNA-binding domain"/>
    <property type="match status" value="2"/>
</dbReference>
<evidence type="ECO:0000256" key="6">
    <source>
        <dbReference type="ARBA" id="ARBA00023242"/>
    </source>
</evidence>
<dbReference type="OrthoDB" id="6085656at2759"/>
<feature type="region of interest" description="Disordered" evidence="7">
    <location>
        <begin position="390"/>
        <end position="426"/>
    </location>
</feature>
<evidence type="ECO:0000256" key="2">
    <source>
        <dbReference type="ARBA" id="ARBA00022491"/>
    </source>
</evidence>
<dbReference type="PANTHER" id="PTHR10985">
    <property type="entry name" value="BASIC HELIX-LOOP-HELIX TRANSCRIPTION FACTOR, HES-RELATED"/>
    <property type="match status" value="1"/>
</dbReference>
<dbReference type="SMART" id="SM00353">
    <property type="entry name" value="HLH"/>
    <property type="match status" value="2"/>
</dbReference>
<reference evidence="9 10" key="1">
    <citation type="submission" date="2019-03" db="EMBL/GenBank/DDBJ databases">
        <title>First draft genome of Liparis tanakae, snailfish: a comprehensive survey of snailfish specific genes.</title>
        <authorList>
            <person name="Kim W."/>
            <person name="Song I."/>
            <person name="Jeong J.-H."/>
            <person name="Kim D."/>
            <person name="Kim S."/>
            <person name="Ryu S."/>
            <person name="Song J.Y."/>
            <person name="Lee S.K."/>
        </authorList>
    </citation>
    <scope>NUCLEOTIDE SEQUENCE [LARGE SCALE GENOMIC DNA]</scope>
    <source>
        <tissue evidence="9">Muscle</tissue>
    </source>
</reference>
<feature type="compositionally biased region" description="Low complexity" evidence="7">
    <location>
        <begin position="390"/>
        <end position="403"/>
    </location>
</feature>
<dbReference type="InterPro" id="IPR011598">
    <property type="entry name" value="bHLH_dom"/>
</dbReference>
<dbReference type="EMBL" id="SRLO01000092">
    <property type="protein sequence ID" value="TNN76543.1"/>
    <property type="molecule type" value="Genomic_DNA"/>
</dbReference>
<keyword evidence="5" id="KW-0804">Transcription</keyword>
<organism evidence="9 10">
    <name type="scientific">Liparis tanakae</name>
    <name type="common">Tanaka's snailfish</name>
    <dbReference type="NCBI Taxonomy" id="230148"/>
    <lineage>
        <taxon>Eukaryota</taxon>
        <taxon>Metazoa</taxon>
        <taxon>Chordata</taxon>
        <taxon>Craniata</taxon>
        <taxon>Vertebrata</taxon>
        <taxon>Euteleostomi</taxon>
        <taxon>Actinopterygii</taxon>
        <taxon>Neopterygii</taxon>
        <taxon>Teleostei</taxon>
        <taxon>Neoteleostei</taxon>
        <taxon>Acanthomorphata</taxon>
        <taxon>Eupercaria</taxon>
        <taxon>Perciformes</taxon>
        <taxon>Cottioidei</taxon>
        <taxon>Cottales</taxon>
        <taxon>Liparidae</taxon>
        <taxon>Liparis</taxon>
    </lineage>
</organism>
<feature type="compositionally biased region" description="Low complexity" evidence="7">
    <location>
        <begin position="30"/>
        <end position="42"/>
    </location>
</feature>
<accession>A0A4Z2IH95</accession>
<sequence>MACVPAPLTRRIHINRRLSNSAAHFQLSSSKSKYLPSKSTTTNEMSPSVTTEADQPLAARSTVAQRKQANELRKTLKPLLEKKRRARINDSLSHLKSLILPLVGKDNARYSKLEKADILEMTVRFLRDLPSTPAKDSADSYKEGYKACLQRVSTLLPKTSLDQVACQRVNEFVQQSMSATVTPTCLNCCAQSSRTFPEMQQRLQSLKSSFSSKMESQSRSGAVAPCRAQSAPQAVGDAMWRPWLTVAKRKEALELRKTMKPLMEKRRRARINDSLNLLKNLILPLTGRDKTRYSKLEKADILEMTARFLGDIPPVNTKHSADSYKEGYKACLQRVSTLLPKTSLDQDACQRVNEFVQQSMSSTVSPACLSCCAQSSRTFPEMQQRLQSLKSSFSSKMESQSRSGAAAPGRAQLAPQAVGDAMWRPW</sequence>
<dbReference type="PROSITE" id="PS50888">
    <property type="entry name" value="BHLH"/>
    <property type="match status" value="2"/>
</dbReference>
<evidence type="ECO:0000313" key="9">
    <source>
        <dbReference type="EMBL" id="TNN76543.1"/>
    </source>
</evidence>
<dbReference type="Proteomes" id="UP000314294">
    <property type="component" value="Unassembled WGS sequence"/>
</dbReference>
<comment type="subcellular location">
    <subcellularLocation>
        <location evidence="1">Nucleus</location>
    </subcellularLocation>
</comment>
<dbReference type="AlphaFoldDB" id="A0A4Z2IH95"/>
<keyword evidence="10" id="KW-1185">Reference proteome</keyword>
<evidence type="ECO:0000256" key="1">
    <source>
        <dbReference type="ARBA" id="ARBA00004123"/>
    </source>
</evidence>
<keyword evidence="2" id="KW-0678">Repressor</keyword>
<protein>
    <submittedName>
        <fullName evidence="9">Transcription factor HES-2</fullName>
    </submittedName>
</protein>
<dbReference type="GO" id="GO:0046983">
    <property type="term" value="F:protein dimerization activity"/>
    <property type="evidence" value="ECO:0007669"/>
    <property type="project" value="InterPro"/>
</dbReference>
<dbReference type="SUPFAM" id="SSF47459">
    <property type="entry name" value="HLH, helix-loop-helix DNA-binding domain"/>
    <property type="match status" value="2"/>
</dbReference>
<feature type="domain" description="BHLH" evidence="8">
    <location>
        <begin position="255"/>
        <end position="312"/>
    </location>
</feature>
<evidence type="ECO:0000259" key="8">
    <source>
        <dbReference type="PROSITE" id="PS50888"/>
    </source>
</evidence>
<comment type="caution">
    <text evidence="9">The sequence shown here is derived from an EMBL/GenBank/DDBJ whole genome shotgun (WGS) entry which is preliminary data.</text>
</comment>
<dbReference type="InterPro" id="IPR050370">
    <property type="entry name" value="HES_HEY"/>
</dbReference>
<dbReference type="InterPro" id="IPR036638">
    <property type="entry name" value="HLH_DNA-bd_sf"/>
</dbReference>
<feature type="domain" description="BHLH" evidence="8">
    <location>
        <begin position="72"/>
        <end position="129"/>
    </location>
</feature>
<evidence type="ECO:0000256" key="3">
    <source>
        <dbReference type="ARBA" id="ARBA00023015"/>
    </source>
</evidence>
<feature type="compositionally biased region" description="Polar residues" evidence="7">
    <location>
        <begin position="43"/>
        <end position="53"/>
    </location>
</feature>
<keyword evidence="3" id="KW-0805">Transcription regulation</keyword>
<evidence type="ECO:0000313" key="10">
    <source>
        <dbReference type="Proteomes" id="UP000314294"/>
    </source>
</evidence>
<evidence type="ECO:0000256" key="5">
    <source>
        <dbReference type="ARBA" id="ARBA00023163"/>
    </source>
</evidence>
<dbReference type="FunFam" id="4.10.280.10:FF:000009">
    <property type="entry name" value="Transcription factor HES-1"/>
    <property type="match status" value="2"/>
</dbReference>